<evidence type="ECO:0000256" key="2">
    <source>
        <dbReference type="HAMAP-Rule" id="MF_01539"/>
    </source>
</evidence>
<evidence type="ECO:0000256" key="1">
    <source>
        <dbReference type="ARBA" id="ARBA00022694"/>
    </source>
</evidence>
<keyword evidence="2" id="KW-0963">Cytoplasm</keyword>
<feature type="binding site" evidence="2">
    <location>
        <position position="171"/>
    </location>
    <ligand>
        <name>ATP</name>
        <dbReference type="ChEBI" id="CHEBI:30616"/>
    </ligand>
</feature>
<keyword evidence="1 2" id="KW-0819">tRNA processing</keyword>
<dbReference type="PANTHER" id="PTHR37825:SF1">
    <property type="entry name" value="TRNA(MET) CYTIDINE ACETATE LIGASE"/>
    <property type="match status" value="1"/>
</dbReference>
<comment type="function">
    <text evidence="2">Catalyzes the formation of N(4)-acetylcytidine (ac(4)C) at the wobble position of elongator tRNA(Met), using acetate and ATP as substrates. First activates an acetate ion to form acetyladenylate (Ac-AMP) and then transfers the acetyl group to tRNA to form ac(4)C34.</text>
</comment>
<dbReference type="RefSeq" id="WP_013175083.1">
    <property type="nucleotide sequence ID" value="NC_014220.1"/>
</dbReference>
<dbReference type="Proteomes" id="UP000000378">
    <property type="component" value="Chromosome"/>
</dbReference>
<evidence type="ECO:0000313" key="4">
    <source>
        <dbReference type="Proteomes" id="UP000000378"/>
    </source>
</evidence>
<dbReference type="SUPFAM" id="SSF52374">
    <property type="entry name" value="Nucleotidylyl transferase"/>
    <property type="match status" value="1"/>
</dbReference>
<dbReference type="GO" id="GO:0005737">
    <property type="term" value="C:cytoplasm"/>
    <property type="evidence" value="ECO:0007669"/>
    <property type="project" value="UniProtKB-SubCell"/>
</dbReference>
<keyword evidence="2" id="KW-0820">tRNA-binding</keyword>
<keyword evidence="2" id="KW-0436">Ligase</keyword>
<comment type="subcellular location">
    <subcellularLocation>
        <location evidence="2">Cytoplasm</location>
    </subcellularLocation>
</comment>
<dbReference type="GO" id="GO:0006400">
    <property type="term" value="P:tRNA modification"/>
    <property type="evidence" value="ECO:0007669"/>
    <property type="project" value="UniProtKB-UniRule"/>
</dbReference>
<dbReference type="EMBL" id="CP002048">
    <property type="protein sequence ID" value="ADI01681.1"/>
    <property type="molecule type" value="Genomic_DNA"/>
</dbReference>
<keyword evidence="2" id="KW-0067">ATP-binding</keyword>
<dbReference type="InterPro" id="IPR008513">
    <property type="entry name" value="tRNA(Met)_cyd_acetate_ligase"/>
</dbReference>
<reference evidence="3 4" key="2">
    <citation type="journal article" date="2010" name="Stand. Genomic Sci.">
        <title>Complete genome sequence of Syntrophothermus lipocalidus type strain (TGB-C1).</title>
        <authorList>
            <person name="Djao O.D."/>
            <person name="Zhang X."/>
            <person name="Lucas S."/>
            <person name="Lapidus A."/>
            <person name="Del Rio T.G."/>
            <person name="Nolan M."/>
            <person name="Tice H."/>
            <person name="Cheng J.F."/>
            <person name="Han C."/>
            <person name="Tapia R."/>
            <person name="Goodwin L."/>
            <person name="Pitluck S."/>
            <person name="Liolios K."/>
            <person name="Ivanova N."/>
            <person name="Mavromatis K."/>
            <person name="Mikhailova N."/>
            <person name="Ovchinnikova G."/>
            <person name="Pati A."/>
            <person name="Brambilla E."/>
            <person name="Chen A."/>
            <person name="Palaniappan K."/>
            <person name="Land M."/>
            <person name="Hauser L."/>
            <person name="Chang Y.J."/>
            <person name="Jeffries C.D."/>
            <person name="Rohde M."/>
            <person name="Sikorski J."/>
            <person name="Spring S."/>
            <person name="Goker M."/>
            <person name="Detter J.C."/>
            <person name="Woyke T."/>
            <person name="Bristow J."/>
            <person name="Eisen J.A."/>
            <person name="Markowitz V."/>
            <person name="Hugenholtz P."/>
            <person name="Kyrpides N.C."/>
            <person name="Klenk H.P."/>
        </authorList>
    </citation>
    <scope>NUCLEOTIDE SEQUENCE [LARGE SCALE GENOMIC DNA]</scope>
    <source>
        <strain evidence="4">DSM 12680 / TGB-C1</strain>
    </source>
</reference>
<dbReference type="InterPro" id="IPR014729">
    <property type="entry name" value="Rossmann-like_a/b/a_fold"/>
</dbReference>
<dbReference type="STRING" id="643648.Slip_0901"/>
<dbReference type="PANTHER" id="PTHR37825">
    <property type="entry name" value="TRNA(MET) CYTIDINE ACETATE LIGASE"/>
    <property type="match status" value="1"/>
</dbReference>
<feature type="binding site" evidence="2">
    <location>
        <position position="196"/>
    </location>
    <ligand>
        <name>ATP</name>
        <dbReference type="ChEBI" id="CHEBI:30616"/>
    </ligand>
</feature>
<comment type="caution">
    <text evidence="2">Lacks conserved residue(s) required for the propagation of feature annotation.</text>
</comment>
<feature type="binding site" evidence="2">
    <location>
        <begin position="7"/>
        <end position="20"/>
    </location>
    <ligand>
        <name>ATP</name>
        <dbReference type="ChEBI" id="CHEBI:30616"/>
    </ligand>
</feature>
<dbReference type="GO" id="GO:0016879">
    <property type="term" value="F:ligase activity, forming carbon-nitrogen bonds"/>
    <property type="evidence" value="ECO:0007669"/>
    <property type="project" value="UniProtKB-UniRule"/>
</dbReference>
<dbReference type="AlphaFoldDB" id="D7CLU6"/>
<keyword evidence="2" id="KW-0694">RNA-binding</keyword>
<dbReference type="KEGG" id="slp:Slip_0901"/>
<keyword evidence="4" id="KW-1185">Reference proteome</keyword>
<dbReference type="HOGENOM" id="CLU_038915_0_1_9"/>
<dbReference type="HAMAP" id="MF_01539">
    <property type="entry name" value="TmcAL"/>
    <property type="match status" value="1"/>
</dbReference>
<dbReference type="Gene3D" id="3.40.50.620">
    <property type="entry name" value="HUPs"/>
    <property type="match status" value="1"/>
</dbReference>
<proteinExistence type="inferred from homology"/>
<dbReference type="eggNOG" id="COG1323">
    <property type="taxonomic scope" value="Bacteria"/>
</dbReference>
<feature type="binding site" evidence="2">
    <location>
        <position position="102"/>
    </location>
    <ligand>
        <name>ATP</name>
        <dbReference type="ChEBI" id="CHEBI:30616"/>
    </ligand>
</feature>
<dbReference type="EC" id="6.3.4.-" evidence="2"/>
<comment type="catalytic activity">
    <reaction evidence="2">
        <text>cytidine(34) in elongator tRNA(Met) + acetate + ATP = N(4)-acetylcytidine(34) in elongator tRNA(Met) + AMP + diphosphate</text>
        <dbReference type="Rhea" id="RHEA:58144"/>
        <dbReference type="Rhea" id="RHEA-COMP:10693"/>
        <dbReference type="Rhea" id="RHEA-COMP:10694"/>
        <dbReference type="ChEBI" id="CHEBI:30089"/>
        <dbReference type="ChEBI" id="CHEBI:30616"/>
        <dbReference type="ChEBI" id="CHEBI:33019"/>
        <dbReference type="ChEBI" id="CHEBI:74900"/>
        <dbReference type="ChEBI" id="CHEBI:82748"/>
        <dbReference type="ChEBI" id="CHEBI:456215"/>
    </reaction>
</comment>
<organism evidence="3 4">
    <name type="scientific">Syntrophothermus lipocalidus (strain DSM 12680 / TGB-C1)</name>
    <dbReference type="NCBI Taxonomy" id="643648"/>
    <lineage>
        <taxon>Bacteria</taxon>
        <taxon>Bacillati</taxon>
        <taxon>Bacillota</taxon>
        <taxon>Clostridia</taxon>
        <taxon>Eubacteriales</taxon>
        <taxon>Syntrophomonadaceae</taxon>
        <taxon>Syntrophothermus</taxon>
    </lineage>
</organism>
<protein>
    <recommendedName>
        <fullName evidence="2">tRNA(Met) cytidine acetate ligase</fullName>
        <ecNumber evidence="2">6.3.4.-</ecNumber>
    </recommendedName>
</protein>
<evidence type="ECO:0000313" key="3">
    <source>
        <dbReference type="EMBL" id="ADI01681.1"/>
    </source>
</evidence>
<comment type="similarity">
    <text evidence="2">Belongs to the TmcAL family.</text>
</comment>
<dbReference type="GO" id="GO:0000049">
    <property type="term" value="F:tRNA binding"/>
    <property type="evidence" value="ECO:0007669"/>
    <property type="project" value="UniProtKB-KW"/>
</dbReference>
<accession>D7CLU6</accession>
<name>D7CLU6_SYNLT</name>
<dbReference type="NCBIfam" id="NF010191">
    <property type="entry name" value="PRK13670.1"/>
    <property type="match status" value="1"/>
</dbReference>
<dbReference type="GO" id="GO:0005524">
    <property type="term" value="F:ATP binding"/>
    <property type="evidence" value="ECO:0007669"/>
    <property type="project" value="UniProtKB-KW"/>
</dbReference>
<gene>
    <name evidence="2" type="primary">tmcAL</name>
    <name evidence="3" type="ordered locus">Slip_0901</name>
</gene>
<dbReference type="Pfam" id="PF05636">
    <property type="entry name" value="HIGH_NTase1"/>
    <property type="match status" value="1"/>
</dbReference>
<keyword evidence="2" id="KW-0547">Nucleotide-binding</keyword>
<reference evidence="4" key="1">
    <citation type="journal article" date="2010" name="Stand. Genomic Sci.">
        <title>Complete genome sequence of Syntrophothermus lipocalidus type strain (TGB-C1T).</title>
        <authorList>
            <consortium name="US DOE Joint Genome Institute (JGI-PGF)"/>
            <person name="Djao O."/>
            <person name="Zhang X."/>
            <person name="Lucas S."/>
            <person name="Lapidus A."/>
            <person name="Glavina Del Rio T."/>
            <person name="Nolan M."/>
            <person name="Tice H."/>
            <person name="Cheng J."/>
            <person name="Han C."/>
            <person name="Tapia R."/>
            <person name="Goodwin L."/>
            <person name="Pitluck S."/>
            <person name="Liolios K."/>
            <person name="Ivanova N."/>
            <person name="Mavromatis K."/>
            <person name="Mikhailova N."/>
            <person name="Ovchinnikova G."/>
            <person name="Pati A."/>
            <person name="Brambilla E."/>
            <person name="Chen A."/>
            <person name="Palaniappan K."/>
            <person name="Land M."/>
            <person name="Hauser L."/>
            <person name="Chang Y."/>
            <person name="Jeffries C."/>
            <person name="Rohde M."/>
            <person name="Sikorski J."/>
            <person name="Spring S."/>
            <person name="Goker M."/>
            <person name="Detter J."/>
            <person name="Woyke T."/>
            <person name="Bristow J."/>
            <person name="Eisen J."/>
            <person name="Markowitz V."/>
            <person name="Hugenholtz P."/>
            <person name="Kyrpides N."/>
            <person name="Klenk H."/>
        </authorList>
    </citation>
    <scope>NUCLEOTIDE SEQUENCE [LARGE SCALE GENOMIC DNA]</scope>
    <source>
        <strain evidence="4">DSM 12680 / TGB-C1</strain>
    </source>
</reference>
<sequence>MSIVGIVAEYNPFHNGHLYHLDQARMATGAEAVVCVMSGNFVQRGEPAIIDKWARAEMALRCGADLVFELPFCFAVRSAYNFALGAVQTLDRTGVVTHICFGAETPDLPLLQQIAFILSEEPEEFRTRLKALLDQGHNYPLARASAVSSYLSYHTRTLDPNQVLTTMMGPNNILAIEYLRALRETKSSIVPVLVPRVGSGYHDTSLTSYASATAIRGAFSDPNWDKLVKPYLPSPSHEILLREIDQGKGPVQEKHLEPVLLALLRRMTASELAAIHDITEGLEHRIKKAARQSNSLIHLKNLVKTKRYNLTRINRILLYVLFNLTKTRAASFDETGPAYLRLLGLSPSGQKILLKIKSKCRILLINRVKTVNKLLSPQSHPVARDMFDLDVLATDIYSLFFAEAQRQGGRDYTVSPIRIR</sequence>